<evidence type="ECO:0000313" key="2">
    <source>
        <dbReference type="Proteomes" id="UP000887116"/>
    </source>
</evidence>
<dbReference type="Proteomes" id="UP000887116">
    <property type="component" value="Unassembled WGS sequence"/>
</dbReference>
<dbReference type="AlphaFoldDB" id="A0A8X6FE78"/>
<name>A0A8X6FE78_TRICU</name>
<dbReference type="OrthoDB" id="6442428at2759"/>
<comment type="caution">
    <text evidence="1">The sequence shown here is derived from an EMBL/GenBank/DDBJ whole genome shotgun (WGS) entry which is preliminary data.</text>
</comment>
<proteinExistence type="predicted"/>
<protein>
    <submittedName>
        <fullName evidence="1">Uncharacterized protein</fullName>
    </submittedName>
</protein>
<organism evidence="1 2">
    <name type="scientific">Trichonephila clavata</name>
    <name type="common">Joro spider</name>
    <name type="synonym">Nephila clavata</name>
    <dbReference type="NCBI Taxonomy" id="2740835"/>
    <lineage>
        <taxon>Eukaryota</taxon>
        <taxon>Metazoa</taxon>
        <taxon>Ecdysozoa</taxon>
        <taxon>Arthropoda</taxon>
        <taxon>Chelicerata</taxon>
        <taxon>Arachnida</taxon>
        <taxon>Araneae</taxon>
        <taxon>Araneomorphae</taxon>
        <taxon>Entelegynae</taxon>
        <taxon>Araneoidea</taxon>
        <taxon>Nephilidae</taxon>
        <taxon>Trichonephila</taxon>
    </lineage>
</organism>
<dbReference type="EMBL" id="BMAO01031726">
    <property type="protein sequence ID" value="GFQ77187.1"/>
    <property type="molecule type" value="Genomic_DNA"/>
</dbReference>
<gene>
    <name evidence="1" type="ORF">TNCT_660361</name>
</gene>
<evidence type="ECO:0000313" key="1">
    <source>
        <dbReference type="EMBL" id="GFQ77187.1"/>
    </source>
</evidence>
<keyword evidence="2" id="KW-1185">Reference proteome</keyword>
<sequence length="122" mass="14514">MPEDIQYWRRCVAILRKEILSAKRNCFNDFISKIDYRKDGKKVYNYVNKLLNSKIASTREPLKFGIRVLTDDRDISNAFNSFYSSRQRLRSELKTQQKFIGREFRHSASSLNCGHEIFLQKL</sequence>
<reference evidence="1" key="1">
    <citation type="submission" date="2020-07" db="EMBL/GenBank/DDBJ databases">
        <title>Multicomponent nature underlies the extraordinary mechanical properties of spider dragline silk.</title>
        <authorList>
            <person name="Kono N."/>
            <person name="Nakamura H."/>
            <person name="Mori M."/>
            <person name="Yoshida Y."/>
            <person name="Ohtoshi R."/>
            <person name="Malay A.D."/>
            <person name="Moran D.A.P."/>
            <person name="Tomita M."/>
            <person name="Numata K."/>
            <person name="Arakawa K."/>
        </authorList>
    </citation>
    <scope>NUCLEOTIDE SEQUENCE</scope>
</reference>
<accession>A0A8X6FE78</accession>